<keyword evidence="5" id="KW-1185">Reference proteome</keyword>
<dbReference type="NCBIfam" id="TIGR02601">
    <property type="entry name" value="autotrns_rpt"/>
    <property type="match status" value="1"/>
</dbReference>
<name>A0A840VHS4_9BACT</name>
<evidence type="ECO:0000313" key="4">
    <source>
        <dbReference type="EMBL" id="MBB5353349.1"/>
    </source>
</evidence>
<evidence type="ECO:0000256" key="3">
    <source>
        <dbReference type="SAM" id="SignalP"/>
    </source>
</evidence>
<evidence type="ECO:0000256" key="2">
    <source>
        <dbReference type="SAM" id="MobiDB-lite"/>
    </source>
</evidence>
<accession>A0A840VHS4</accession>
<feature type="region of interest" description="Disordered" evidence="2">
    <location>
        <begin position="1157"/>
        <end position="1200"/>
    </location>
</feature>
<protein>
    <submittedName>
        <fullName evidence="4">Autotransporter-associated beta strand protein</fullName>
    </submittedName>
</protein>
<dbReference type="Proteomes" id="UP000557717">
    <property type="component" value="Unassembled WGS sequence"/>
</dbReference>
<dbReference type="SUPFAM" id="SSF51126">
    <property type="entry name" value="Pectin lyase-like"/>
    <property type="match status" value="1"/>
</dbReference>
<dbReference type="SUPFAM" id="SSF49899">
    <property type="entry name" value="Concanavalin A-like lectins/glucanases"/>
    <property type="match status" value="1"/>
</dbReference>
<gene>
    <name evidence="4" type="ORF">HNR46_003605</name>
</gene>
<dbReference type="EMBL" id="JACHFD010000024">
    <property type="protein sequence ID" value="MBB5353349.1"/>
    <property type="molecule type" value="Genomic_DNA"/>
</dbReference>
<evidence type="ECO:0000256" key="1">
    <source>
        <dbReference type="ARBA" id="ARBA00022729"/>
    </source>
</evidence>
<dbReference type="InterPro" id="IPR013320">
    <property type="entry name" value="ConA-like_dom_sf"/>
</dbReference>
<comment type="caution">
    <text evidence="4">The sequence shown here is derived from an EMBL/GenBank/DDBJ whole genome shotgun (WGS) entry which is preliminary data.</text>
</comment>
<feature type="region of interest" description="Disordered" evidence="2">
    <location>
        <begin position="1620"/>
        <end position="1643"/>
    </location>
</feature>
<sequence length="1734" mass="178665">MMSRTSLLNTAFLVGLTAAATAANIAWDGGGDGTTFDLATNWAGDVLPDGTIPDTAVFDGTAAGVLSLIYTGANPLGNTLGLDLSVAATQTSGMSLDSGVNVTSLRLNQLSIASGAGAFQLGDGADAFNITLGSADGQIHAWTNESAATATIASDVVLGLGGAGNHALSFGGSGNWNVASPMTPSNGAQLSVHKTGTGELELASGGSLSGGVTAYGGAFCAVLKEGVTRLTGGELACNSGELVVGGLDTGTGTDTELIVDGGSLTGFSWLSVGRGNGAGGVSSDVVINNGMSVSGANASIGFHAGDTTRAAKGSITLHQASTLSLTGTLNLGESTGDGTLTLNDGSVLNANFIDVATGQNNTQATQGTLNVNSGSIVNCEGDFRTGYAGSASNQAVVNVNGGTVNVATTTERWMIVARYDSTNSTINIDNGGTLNLNANTDLKFAQSGNVGTNVFNLNSGTVTGFSDNKTTPNGNSNIDLQLAGGTASVNTFNLNGGVLTIREIYTSQNTGTASFNFNGGTLKANATHAAFLNLGGANQRANVRDGGAIIHTNGFDVTIPEPLVHSPIDGDAAIDGGLTKLGTGSLTLSGAETYTGPTSIEAGTMTMGGTPTTSQVSVVSGASLGVEDPIDTLGVLEVPALNLASGATLRLETSSGNLSEEVVVTGAGGLTLGSAAVQLTLDDSTNGAVSGTYTILEYSGTLNGSVTNLSVANPRPGYSYDFADTGTAVTVTVVASDTDGDGMDDDWEDANGLNKLVNDADGNADGDFSTNLEEYLADTDPQDAADDPGNLDNDGLPDAWEVDNFGSTAVQAGTDDFDGDYDTNAFEYANGTDPNLATDYTDSDSDTMGDGWEIAHFGDITTSDGTADTDSDLFTDLQEWTRRTDPTDAAFSPAFARLDHRWNFNGDLLDTGTVGGSDAVIQPGDTDSTNVVTQTATTVDFTGGAKANSQWVQLGSDLLPETNEPVTLEFWATYNAVQNWSRIFSFYDPAETVAEELYMSWSVGTGEGSDRIEWLDSTKNDATMDNSISYFTGSEYHIVMVIEPLEGNPESSKATWYAATSGDAELGVAKGTFTVANRIADVSDAVNALGRSWWPDNAPSASYNEVRMFRGKLAEWALEAMHGQGPDDPAQKDVDGGAGADGLPDAWEEFYFSGDFSYGPNDDPDNDTATNLEELYAGSDPSDNTSFPGDSDADGLPDQWELDYFGSLDEDEFGDPDGDFAYNIDEYLAGTDPNQYFSFPDSDNDGMSDGWEDYWFGDLSNDGTTDTDGDSFNELAEFEGLSDPEDPLSPGVPSGDADGDGLPDRWEVNALLAVSLADTDPNGDDDSDTFTNLEEYQATSDPLDELSTPSDVDGDGEADVVAFYDLESTGTGLVDIDGEATLFTDRLGGSGTAIATPDDRLDLDTVAGTLTLISSPSDINGQINMEQLEAIGIRLSDYGFTGTEDFRIRAHFVDLPAMDGYDQIGAYVGTSTQSVLRAGTIAPGYSALGVNTNGTNDSDATFGAANSAGAVGTDLSVLIERIGGVWTVFVNDNAANPGAQPAFLDGNGDLEAGVFVLHQTTAKAATLESFTVVRFGQSNPDGDGDGIDDAWEIAYFGSVGVIDGSGDADGDGVSDLEEYAFHGDPTDGSSLGEGSISTADSNGNSLPDLTLTIAVRAGATFGLGSNQEQTATVNGVVYTVRGSLDLSDWTGGVSHVGTSASTSEDYELHTFRLDSSDGLTGRGFLDAEVEGPNP</sequence>
<proteinExistence type="predicted"/>
<dbReference type="InterPro" id="IPR013425">
    <property type="entry name" value="Autotrns_rpt"/>
</dbReference>
<organism evidence="4 5">
    <name type="scientific">Haloferula luteola</name>
    <dbReference type="NCBI Taxonomy" id="595692"/>
    <lineage>
        <taxon>Bacteria</taxon>
        <taxon>Pseudomonadati</taxon>
        <taxon>Verrucomicrobiota</taxon>
        <taxon>Verrucomicrobiia</taxon>
        <taxon>Verrucomicrobiales</taxon>
        <taxon>Verrucomicrobiaceae</taxon>
        <taxon>Haloferula</taxon>
    </lineage>
</organism>
<dbReference type="Pfam" id="PF12951">
    <property type="entry name" value="PATR"/>
    <property type="match status" value="1"/>
</dbReference>
<reference evidence="4 5" key="1">
    <citation type="submission" date="2020-08" db="EMBL/GenBank/DDBJ databases">
        <title>Genomic Encyclopedia of Type Strains, Phase IV (KMG-IV): sequencing the most valuable type-strain genomes for metagenomic binning, comparative biology and taxonomic classification.</title>
        <authorList>
            <person name="Goeker M."/>
        </authorList>
    </citation>
    <scope>NUCLEOTIDE SEQUENCE [LARGE SCALE GENOMIC DNA]</scope>
    <source>
        <strain evidence="4 5">YC6886</strain>
    </source>
</reference>
<feature type="region of interest" description="Disordered" evidence="2">
    <location>
        <begin position="1280"/>
        <end position="1304"/>
    </location>
</feature>
<dbReference type="Gene3D" id="2.160.20.20">
    <property type="match status" value="1"/>
</dbReference>
<evidence type="ECO:0000313" key="5">
    <source>
        <dbReference type="Proteomes" id="UP000557717"/>
    </source>
</evidence>
<dbReference type="RefSeq" id="WP_221285247.1">
    <property type="nucleotide sequence ID" value="NZ_JACHFD010000024.1"/>
</dbReference>
<feature type="signal peptide" evidence="3">
    <location>
        <begin position="1"/>
        <end position="22"/>
    </location>
</feature>
<keyword evidence="1 3" id="KW-0732">Signal</keyword>
<dbReference type="InterPro" id="IPR011050">
    <property type="entry name" value="Pectin_lyase_fold/virulence"/>
</dbReference>
<feature type="chain" id="PRO_5032972721" evidence="3">
    <location>
        <begin position="23"/>
        <end position="1734"/>
    </location>
</feature>
<dbReference type="InterPro" id="IPR012332">
    <property type="entry name" value="Autotransporter_pectin_lyase_C"/>
</dbReference>